<evidence type="ECO:0000313" key="4">
    <source>
        <dbReference type="Proteomes" id="UP000248917"/>
    </source>
</evidence>
<accession>A0A326S425</accession>
<dbReference type="RefSeq" id="WP_181452556.1">
    <property type="nucleotide sequence ID" value="NZ_QKTX01000002.1"/>
</dbReference>
<keyword evidence="1" id="KW-0732">Signal</keyword>
<keyword evidence="4" id="KW-1185">Reference proteome</keyword>
<gene>
    <name evidence="3" type="ORF">CLV31_10298</name>
</gene>
<dbReference type="GO" id="GO:0030246">
    <property type="term" value="F:carbohydrate binding"/>
    <property type="evidence" value="ECO:0007669"/>
    <property type="project" value="InterPro"/>
</dbReference>
<feature type="domain" description="DUF4382" evidence="2">
    <location>
        <begin position="29"/>
        <end position="165"/>
    </location>
</feature>
<dbReference type="AlphaFoldDB" id="A0A326S425"/>
<dbReference type="Gene3D" id="2.60.40.1120">
    <property type="entry name" value="Carboxypeptidase-like, regulatory domain"/>
    <property type="match status" value="1"/>
</dbReference>
<reference evidence="3 4" key="1">
    <citation type="submission" date="2018-06" db="EMBL/GenBank/DDBJ databases">
        <title>Genomic Encyclopedia of Archaeal and Bacterial Type Strains, Phase II (KMG-II): from individual species to whole genera.</title>
        <authorList>
            <person name="Goeker M."/>
        </authorList>
    </citation>
    <scope>NUCLEOTIDE SEQUENCE [LARGE SCALE GENOMIC DNA]</scope>
    <source>
        <strain evidence="3 4">T4</strain>
    </source>
</reference>
<evidence type="ECO:0000259" key="2">
    <source>
        <dbReference type="Pfam" id="PF14321"/>
    </source>
</evidence>
<dbReference type="EMBL" id="QKTX01000002">
    <property type="protein sequence ID" value="PZV86203.1"/>
    <property type="molecule type" value="Genomic_DNA"/>
</dbReference>
<feature type="chain" id="PRO_5016331661" evidence="1">
    <location>
        <begin position="22"/>
        <end position="264"/>
    </location>
</feature>
<dbReference type="Proteomes" id="UP000248917">
    <property type="component" value="Unassembled WGS sequence"/>
</dbReference>
<dbReference type="PROSITE" id="PS51257">
    <property type="entry name" value="PROKAR_LIPOPROTEIN"/>
    <property type="match status" value="1"/>
</dbReference>
<dbReference type="Pfam" id="PF14321">
    <property type="entry name" value="DUF4382"/>
    <property type="match status" value="1"/>
</dbReference>
<protein>
    <submittedName>
        <fullName evidence="3">Uncharacterized protein DUF4382</fullName>
    </submittedName>
</protein>
<feature type="signal peptide" evidence="1">
    <location>
        <begin position="1"/>
        <end position="21"/>
    </location>
</feature>
<dbReference type="InterPro" id="IPR013784">
    <property type="entry name" value="Carb-bd-like_fold"/>
</dbReference>
<organism evidence="3 4">
    <name type="scientific">Algoriphagus aquaeductus</name>
    <dbReference type="NCBI Taxonomy" id="475299"/>
    <lineage>
        <taxon>Bacteria</taxon>
        <taxon>Pseudomonadati</taxon>
        <taxon>Bacteroidota</taxon>
        <taxon>Cytophagia</taxon>
        <taxon>Cytophagales</taxon>
        <taxon>Cyclobacteriaceae</taxon>
        <taxon>Algoriphagus</taxon>
    </lineage>
</organism>
<sequence length="264" mass="29370">MKHSILLFFIGLVLLFGTACDGPDTSPKALVNVLLIDAPAKWDSVVVEIQGVEIDFVPNGRQGEIQKIWMPYELAKKTINLSRLVNGIALTISRREFQIGQITGVTLKLGRSHALYQGDTRFDLALPGENTDYTQDFNLDLAPGISYDLILDFDLEKSISMTQSNPLRLSYNPTFSVFTGIGRGELSGTIAPTDFKPVIYAIQGMDSVSTHTNTSGSFAFRLVPGIYTLYFDPKDNRYFADTLFNVEVKSGQRTTLDRITLTRR</sequence>
<dbReference type="SUPFAM" id="SSF49452">
    <property type="entry name" value="Starch-binding domain-like"/>
    <property type="match status" value="1"/>
</dbReference>
<name>A0A326S425_9BACT</name>
<proteinExistence type="predicted"/>
<evidence type="ECO:0000313" key="3">
    <source>
        <dbReference type="EMBL" id="PZV86203.1"/>
    </source>
</evidence>
<comment type="caution">
    <text evidence="3">The sequence shown here is derived from an EMBL/GenBank/DDBJ whole genome shotgun (WGS) entry which is preliminary data.</text>
</comment>
<dbReference type="InterPro" id="IPR025491">
    <property type="entry name" value="DUF4382"/>
</dbReference>
<evidence type="ECO:0000256" key="1">
    <source>
        <dbReference type="SAM" id="SignalP"/>
    </source>
</evidence>